<evidence type="ECO:0000259" key="4">
    <source>
        <dbReference type="Pfam" id="PF16845"/>
    </source>
</evidence>
<proteinExistence type="inferred from homology"/>
<evidence type="ECO:0000313" key="5">
    <source>
        <dbReference type="EMBL" id="KAK1271995.1"/>
    </source>
</evidence>
<evidence type="ECO:0000256" key="2">
    <source>
        <dbReference type="ARBA" id="ARBA00022690"/>
    </source>
</evidence>
<comment type="caution">
    <text evidence="5">The sequence shown here is derived from an EMBL/GenBank/DDBJ whole genome shotgun (WGS) entry which is preliminary data.</text>
</comment>
<dbReference type="EMBL" id="JAUJYN010000005">
    <property type="protein sequence ID" value="KAK1271995.1"/>
    <property type="molecule type" value="Genomic_DNA"/>
</dbReference>
<organism evidence="5 6">
    <name type="scientific">Acorus gramineus</name>
    <name type="common">Dwarf sweet flag</name>
    <dbReference type="NCBI Taxonomy" id="55184"/>
    <lineage>
        <taxon>Eukaryota</taxon>
        <taxon>Viridiplantae</taxon>
        <taxon>Streptophyta</taxon>
        <taxon>Embryophyta</taxon>
        <taxon>Tracheophyta</taxon>
        <taxon>Spermatophyta</taxon>
        <taxon>Magnoliopsida</taxon>
        <taxon>Liliopsida</taxon>
        <taxon>Acoraceae</taxon>
        <taxon>Acorus</taxon>
    </lineage>
</organism>
<evidence type="ECO:0000256" key="1">
    <source>
        <dbReference type="ARBA" id="ARBA00007233"/>
    </source>
</evidence>
<gene>
    <name evidence="5" type="ORF">QJS04_geneDACA006052</name>
</gene>
<feature type="domain" description="Cystatin" evidence="4">
    <location>
        <begin position="2"/>
        <end position="64"/>
    </location>
</feature>
<dbReference type="Proteomes" id="UP001179952">
    <property type="component" value="Unassembled WGS sequence"/>
</dbReference>
<accession>A0AAV9B5T3</accession>
<keyword evidence="3" id="KW-0789">Thiol protease inhibitor</keyword>
<dbReference type="Gene3D" id="3.10.450.10">
    <property type="match status" value="1"/>
</dbReference>
<name>A0AAV9B5T3_ACOGR</name>
<dbReference type="GO" id="GO:0004869">
    <property type="term" value="F:cysteine-type endopeptidase inhibitor activity"/>
    <property type="evidence" value="ECO:0007669"/>
    <property type="project" value="UniProtKB-KW"/>
</dbReference>
<sequence length="69" mass="7958">MDEHERRTGENLKFDHVVRESVQLTKGINYLLVISAEEIGAAVKKYEVIVWDKPWEGLRNLTSFPSKGE</sequence>
<keyword evidence="2" id="KW-0646">Protease inhibitor</keyword>
<reference evidence="5" key="2">
    <citation type="submission" date="2023-06" db="EMBL/GenBank/DDBJ databases">
        <authorList>
            <person name="Ma L."/>
            <person name="Liu K.-W."/>
            <person name="Li Z."/>
            <person name="Hsiao Y.-Y."/>
            <person name="Qi Y."/>
            <person name="Fu T."/>
            <person name="Tang G."/>
            <person name="Zhang D."/>
            <person name="Sun W.-H."/>
            <person name="Liu D.-K."/>
            <person name="Li Y."/>
            <person name="Chen G.-Z."/>
            <person name="Liu X.-D."/>
            <person name="Liao X.-Y."/>
            <person name="Jiang Y.-T."/>
            <person name="Yu X."/>
            <person name="Hao Y."/>
            <person name="Huang J."/>
            <person name="Zhao X.-W."/>
            <person name="Ke S."/>
            <person name="Chen Y.-Y."/>
            <person name="Wu W.-L."/>
            <person name="Hsu J.-L."/>
            <person name="Lin Y.-F."/>
            <person name="Huang M.-D."/>
            <person name="Li C.-Y."/>
            <person name="Huang L."/>
            <person name="Wang Z.-W."/>
            <person name="Zhao X."/>
            <person name="Zhong W.-Y."/>
            <person name="Peng D.-H."/>
            <person name="Ahmad S."/>
            <person name="Lan S."/>
            <person name="Zhang J.-S."/>
            <person name="Tsai W.-C."/>
            <person name="Van De Peer Y."/>
            <person name="Liu Z.-J."/>
        </authorList>
    </citation>
    <scope>NUCLEOTIDE SEQUENCE</scope>
    <source>
        <strain evidence="5">SCP</strain>
        <tissue evidence="5">Leaves</tissue>
    </source>
</reference>
<dbReference type="PANTHER" id="PTHR47364:SF2">
    <property type="entry name" value="CYSTEINE PROTEINASE INHIBITOR 5"/>
    <property type="match status" value="1"/>
</dbReference>
<dbReference type="InterPro" id="IPR046350">
    <property type="entry name" value="Cystatin_sf"/>
</dbReference>
<dbReference type="SUPFAM" id="SSF54403">
    <property type="entry name" value="Cystatin/monellin"/>
    <property type="match status" value="1"/>
</dbReference>
<comment type="similarity">
    <text evidence="1">Belongs to the cystatin family. Phytocystatin subfamily.</text>
</comment>
<dbReference type="PANTHER" id="PTHR47364">
    <property type="entry name" value="CYSTEINE PROTEINASE INHIBITOR 5"/>
    <property type="match status" value="1"/>
</dbReference>
<dbReference type="Pfam" id="PF16845">
    <property type="entry name" value="SQAPI"/>
    <property type="match status" value="1"/>
</dbReference>
<keyword evidence="6" id="KW-1185">Reference proteome</keyword>
<dbReference type="InterPro" id="IPR000010">
    <property type="entry name" value="Cystatin_dom"/>
</dbReference>
<evidence type="ECO:0000313" key="6">
    <source>
        <dbReference type="Proteomes" id="UP001179952"/>
    </source>
</evidence>
<protein>
    <recommendedName>
        <fullName evidence="4">Cystatin domain-containing protein</fullName>
    </recommendedName>
</protein>
<evidence type="ECO:0000256" key="3">
    <source>
        <dbReference type="ARBA" id="ARBA00022704"/>
    </source>
</evidence>
<reference evidence="5" key="1">
    <citation type="journal article" date="2023" name="Nat. Commun.">
        <title>Diploid and tetraploid genomes of Acorus and the evolution of monocots.</title>
        <authorList>
            <person name="Ma L."/>
            <person name="Liu K.W."/>
            <person name="Li Z."/>
            <person name="Hsiao Y.Y."/>
            <person name="Qi Y."/>
            <person name="Fu T."/>
            <person name="Tang G.D."/>
            <person name="Zhang D."/>
            <person name="Sun W.H."/>
            <person name="Liu D.K."/>
            <person name="Li Y."/>
            <person name="Chen G.Z."/>
            <person name="Liu X.D."/>
            <person name="Liao X.Y."/>
            <person name="Jiang Y.T."/>
            <person name="Yu X."/>
            <person name="Hao Y."/>
            <person name="Huang J."/>
            <person name="Zhao X.W."/>
            <person name="Ke S."/>
            <person name="Chen Y.Y."/>
            <person name="Wu W.L."/>
            <person name="Hsu J.L."/>
            <person name="Lin Y.F."/>
            <person name="Huang M.D."/>
            <person name="Li C.Y."/>
            <person name="Huang L."/>
            <person name="Wang Z.W."/>
            <person name="Zhao X."/>
            <person name="Zhong W.Y."/>
            <person name="Peng D.H."/>
            <person name="Ahmad S."/>
            <person name="Lan S."/>
            <person name="Zhang J.S."/>
            <person name="Tsai W.C."/>
            <person name="Van de Peer Y."/>
            <person name="Liu Z.J."/>
        </authorList>
    </citation>
    <scope>NUCLEOTIDE SEQUENCE</scope>
    <source>
        <strain evidence="5">SCP</strain>
    </source>
</reference>
<dbReference type="AlphaFoldDB" id="A0AAV9B5T3"/>